<dbReference type="PANTHER" id="PTHR37307:SF1">
    <property type="entry name" value="CELL DIVISION PROTEIN WHIA-RELATED"/>
    <property type="match status" value="1"/>
</dbReference>
<sequence length="319" mass="34711">MASFKENAENELLSVLPSEDRDVRAFLSAAAKQGGYIHISGKRRNLVIGLSSYAECLAVVGLLKRLYPTEFEISAEHVRTGMKKGSTSYAVAVPTGFAGQAVEDFCLADGGIPEFAASVRGAAVSYLKGLFLVCGSVYVPSAEGEEEKREGYHFEFSVDGEEFAEELAALLSRLGVSAKISERGQLYLVYIKDKEEILNMLAVLELSESVLRLKAIIDERETANSINRVTICEAANLDKTYAAASRQLMEIGAIEESVGLDSLTPALRETACARMEYQQASMSELADILGVSKSCLNHRLRKLSEIARENGFGENAEEN</sequence>
<evidence type="ECO:0000256" key="3">
    <source>
        <dbReference type="ARBA" id="ARBA00023306"/>
    </source>
</evidence>
<dbReference type="InterPro" id="IPR039518">
    <property type="entry name" value="WhiA_LAGLIDADG_dom"/>
</dbReference>
<dbReference type="InterPro" id="IPR003802">
    <property type="entry name" value="Sporulation_regulator_WhiA"/>
</dbReference>
<evidence type="ECO:0000313" key="7">
    <source>
        <dbReference type="Proteomes" id="UP000824088"/>
    </source>
</evidence>
<dbReference type="InterPro" id="IPR023054">
    <property type="entry name" value="Sporulation_regulator_WhiA_C"/>
</dbReference>
<dbReference type="Pfam" id="PF14527">
    <property type="entry name" value="LAGLIDADG_WhiA"/>
    <property type="match status" value="1"/>
</dbReference>
<gene>
    <name evidence="4 6" type="primary">whiA</name>
    <name evidence="6" type="ORF">IAD51_00940</name>
</gene>
<feature type="domain" description="DOD-type homing endonuclease" evidence="5">
    <location>
        <begin position="102"/>
        <end position="176"/>
    </location>
</feature>
<organism evidence="6 7">
    <name type="scientific">Candidatus Limadaptatus stercorigallinarum</name>
    <dbReference type="NCBI Taxonomy" id="2840845"/>
    <lineage>
        <taxon>Bacteria</taxon>
        <taxon>Bacillati</taxon>
        <taxon>Bacillota</taxon>
        <taxon>Clostridia</taxon>
        <taxon>Eubacteriales</taxon>
        <taxon>Candidatus Limadaptatus</taxon>
    </lineage>
</organism>
<dbReference type="AlphaFoldDB" id="A0A9D1L0U5"/>
<dbReference type="SUPFAM" id="SSF55608">
    <property type="entry name" value="Homing endonucleases"/>
    <property type="match status" value="1"/>
</dbReference>
<dbReference type="GO" id="GO:0043937">
    <property type="term" value="P:regulation of sporulation"/>
    <property type="evidence" value="ECO:0007669"/>
    <property type="project" value="InterPro"/>
</dbReference>
<dbReference type="InterPro" id="IPR027434">
    <property type="entry name" value="Homing_endonucl"/>
</dbReference>
<evidence type="ECO:0000256" key="4">
    <source>
        <dbReference type="HAMAP-Rule" id="MF_01420"/>
    </source>
</evidence>
<dbReference type="Proteomes" id="UP000824088">
    <property type="component" value="Unassembled WGS sequence"/>
</dbReference>
<dbReference type="InterPro" id="IPR004042">
    <property type="entry name" value="Intein_endonuc_central"/>
</dbReference>
<dbReference type="PANTHER" id="PTHR37307">
    <property type="entry name" value="CELL DIVISION PROTEIN WHIA-RELATED"/>
    <property type="match status" value="1"/>
</dbReference>
<keyword evidence="1 4" id="KW-0132">Cell division</keyword>
<proteinExistence type="inferred from homology"/>
<dbReference type="Pfam" id="PF02650">
    <property type="entry name" value="HTH_WhiA"/>
    <property type="match status" value="1"/>
</dbReference>
<evidence type="ECO:0000313" key="6">
    <source>
        <dbReference type="EMBL" id="HIU20799.1"/>
    </source>
</evidence>
<keyword evidence="2 4" id="KW-0238">DNA-binding</keyword>
<reference evidence="6" key="2">
    <citation type="journal article" date="2021" name="PeerJ">
        <title>Extensive microbial diversity within the chicken gut microbiome revealed by metagenomics and culture.</title>
        <authorList>
            <person name="Gilroy R."/>
            <person name="Ravi A."/>
            <person name="Getino M."/>
            <person name="Pursley I."/>
            <person name="Horton D.L."/>
            <person name="Alikhan N.F."/>
            <person name="Baker D."/>
            <person name="Gharbi K."/>
            <person name="Hall N."/>
            <person name="Watson M."/>
            <person name="Adriaenssens E.M."/>
            <person name="Foster-Nyarko E."/>
            <person name="Jarju S."/>
            <person name="Secka A."/>
            <person name="Antonio M."/>
            <person name="Oren A."/>
            <person name="Chaudhuri R.R."/>
            <person name="La Ragione R."/>
            <person name="Hildebrand F."/>
            <person name="Pallen M.J."/>
        </authorList>
    </citation>
    <scope>NUCLEOTIDE SEQUENCE</scope>
    <source>
        <strain evidence="6">1063</strain>
    </source>
</reference>
<evidence type="ECO:0000256" key="2">
    <source>
        <dbReference type="ARBA" id="ARBA00023125"/>
    </source>
</evidence>
<dbReference type="GO" id="GO:0004519">
    <property type="term" value="F:endonuclease activity"/>
    <property type="evidence" value="ECO:0007669"/>
    <property type="project" value="InterPro"/>
</dbReference>
<dbReference type="Gene3D" id="3.10.28.10">
    <property type="entry name" value="Homing endonucleases"/>
    <property type="match status" value="1"/>
</dbReference>
<evidence type="ECO:0000259" key="5">
    <source>
        <dbReference type="PROSITE" id="PS50819"/>
    </source>
</evidence>
<keyword evidence="3 4" id="KW-0131">Cell cycle</keyword>
<comment type="caution">
    <text evidence="6">The sequence shown here is derived from an EMBL/GenBank/DDBJ whole genome shotgun (WGS) entry which is preliminary data.</text>
</comment>
<accession>A0A9D1L0U5</accession>
<dbReference type="NCBIfam" id="TIGR00647">
    <property type="entry name" value="DNA_bind_WhiA"/>
    <property type="match status" value="1"/>
</dbReference>
<dbReference type="HAMAP" id="MF_01420">
    <property type="entry name" value="HTH_type_WhiA"/>
    <property type="match status" value="1"/>
</dbReference>
<comment type="function">
    <text evidence="4">Involved in cell division and chromosome segregation.</text>
</comment>
<dbReference type="GO" id="GO:0051301">
    <property type="term" value="P:cell division"/>
    <property type="evidence" value="ECO:0007669"/>
    <property type="project" value="UniProtKB-UniRule"/>
</dbReference>
<protein>
    <recommendedName>
        <fullName evidence="4">Probable cell division protein WhiA</fullName>
    </recommendedName>
</protein>
<name>A0A9D1L0U5_9FIRM</name>
<dbReference type="PROSITE" id="PS50819">
    <property type="entry name" value="INTEIN_ENDONUCLEASE"/>
    <property type="match status" value="1"/>
</dbReference>
<reference evidence="6" key="1">
    <citation type="submission" date="2020-10" db="EMBL/GenBank/DDBJ databases">
        <authorList>
            <person name="Gilroy R."/>
        </authorList>
    </citation>
    <scope>NUCLEOTIDE SEQUENCE</scope>
    <source>
        <strain evidence="6">1063</strain>
    </source>
</reference>
<evidence type="ECO:0000256" key="1">
    <source>
        <dbReference type="ARBA" id="ARBA00022618"/>
    </source>
</evidence>
<dbReference type="GO" id="GO:0003677">
    <property type="term" value="F:DNA binding"/>
    <property type="evidence" value="ECO:0007669"/>
    <property type="project" value="UniProtKB-UniRule"/>
</dbReference>
<dbReference type="EMBL" id="DVMN01000014">
    <property type="protein sequence ID" value="HIU20799.1"/>
    <property type="molecule type" value="Genomic_DNA"/>
</dbReference>
<comment type="similarity">
    <text evidence="4">Belongs to the WhiA family.</text>
</comment>